<feature type="domain" description="Cupin type-2" evidence="1">
    <location>
        <begin position="46"/>
        <end position="106"/>
    </location>
</feature>
<dbReference type="InterPro" id="IPR047263">
    <property type="entry name" value="HNL-like_cupin"/>
</dbReference>
<dbReference type="AlphaFoldDB" id="A0A559LIC4"/>
<proteinExistence type="predicted"/>
<sequence>MPSTVIRPSDSKGSTTRKGPAEFFTGDVFIDALFKDENNAMSIANVTFTPCARTHWHTHESGQILRVLAGSGWICDRGGEPRRLHAGDMVWASPGTTHWHGADEGTYMTHLAISMGKATWHEQVDFKSK</sequence>
<protein>
    <recommendedName>
        <fullName evidence="1">Cupin type-2 domain-containing protein</fullName>
    </recommendedName>
</protein>
<organism evidence="2 3">
    <name type="scientific">Fusarium oxysporum f. sp. cubense</name>
    <dbReference type="NCBI Taxonomy" id="61366"/>
    <lineage>
        <taxon>Eukaryota</taxon>
        <taxon>Fungi</taxon>
        <taxon>Dikarya</taxon>
        <taxon>Ascomycota</taxon>
        <taxon>Pezizomycotina</taxon>
        <taxon>Sordariomycetes</taxon>
        <taxon>Hypocreomycetidae</taxon>
        <taxon>Hypocreales</taxon>
        <taxon>Nectriaceae</taxon>
        <taxon>Fusarium</taxon>
        <taxon>Fusarium oxysporum species complex</taxon>
    </lineage>
</organism>
<dbReference type="InterPro" id="IPR014710">
    <property type="entry name" value="RmlC-like_jellyroll"/>
</dbReference>
<dbReference type="CDD" id="cd02233">
    <property type="entry name" value="cupin_HNL-like"/>
    <property type="match status" value="1"/>
</dbReference>
<dbReference type="Proteomes" id="UP000320707">
    <property type="component" value="Unassembled WGS sequence"/>
</dbReference>
<dbReference type="SUPFAM" id="SSF51182">
    <property type="entry name" value="RmlC-like cupins"/>
    <property type="match status" value="1"/>
</dbReference>
<name>A0A559LIC4_FUSOC</name>
<accession>A0A559LIC4</accession>
<dbReference type="Gene3D" id="2.60.120.10">
    <property type="entry name" value="Jelly Rolls"/>
    <property type="match status" value="1"/>
</dbReference>
<dbReference type="EMBL" id="SRMI01000003">
    <property type="protein sequence ID" value="TVY74017.1"/>
    <property type="molecule type" value="Genomic_DNA"/>
</dbReference>
<dbReference type="InterPro" id="IPR013096">
    <property type="entry name" value="Cupin_2"/>
</dbReference>
<comment type="caution">
    <text evidence="2">The sequence shown here is derived from an EMBL/GenBank/DDBJ whole genome shotgun (WGS) entry which is preliminary data.</text>
</comment>
<evidence type="ECO:0000313" key="3">
    <source>
        <dbReference type="Proteomes" id="UP000320707"/>
    </source>
</evidence>
<dbReference type="PANTHER" id="PTHR43698:SF1">
    <property type="entry name" value="BLL4564 PROTEIN"/>
    <property type="match status" value="1"/>
</dbReference>
<dbReference type="Pfam" id="PF07883">
    <property type="entry name" value="Cupin_2"/>
    <property type="match status" value="1"/>
</dbReference>
<dbReference type="PANTHER" id="PTHR43698">
    <property type="entry name" value="RIBD C-TERMINAL DOMAIN CONTAINING PROTEIN"/>
    <property type="match status" value="1"/>
</dbReference>
<dbReference type="InterPro" id="IPR011051">
    <property type="entry name" value="RmlC_Cupin_sf"/>
</dbReference>
<evidence type="ECO:0000313" key="2">
    <source>
        <dbReference type="EMBL" id="TVY74017.1"/>
    </source>
</evidence>
<reference evidence="2 3" key="1">
    <citation type="journal article" date="2019" name="Microbiol. Resour. Announc.">
        <title>High-quality draft genome sequence of Fusarium oxysporum f. sp. cubense strain 160527, a causal agent of Panama disease.</title>
        <authorList>
            <person name="Asai S."/>
            <person name="Ayukawa Y."/>
            <person name="Gan P."/>
            <person name="Masuda S."/>
            <person name="Komatsu K."/>
            <person name="Shirasu K."/>
            <person name="Arie T."/>
        </authorList>
    </citation>
    <scope>NUCLEOTIDE SEQUENCE [LARGE SCALE GENOMIC DNA]</scope>
    <source>
        <strain evidence="2 3">160527</strain>
    </source>
</reference>
<gene>
    <name evidence="2" type="ORF">Focb16_v005384</name>
</gene>
<evidence type="ECO:0000259" key="1">
    <source>
        <dbReference type="Pfam" id="PF07883"/>
    </source>
</evidence>